<dbReference type="PANTHER" id="PTHR43257:SF2">
    <property type="entry name" value="PYRUVATE DEHYDROGENASE E1 COMPONENT SUBUNIT BETA"/>
    <property type="match status" value="1"/>
</dbReference>
<reference evidence="5" key="1">
    <citation type="submission" date="2021-04" db="EMBL/GenBank/DDBJ databases">
        <title>Biosynthetic gene clusters of Dactylosporangioum roseum.</title>
        <authorList>
            <person name="Hartkoorn R.C."/>
            <person name="Beaudoing E."/>
            <person name="Hot D."/>
            <person name="Moureu S."/>
        </authorList>
    </citation>
    <scope>NUCLEOTIDE SEQUENCE</scope>
    <source>
        <strain evidence="5">NRRL B-16295</strain>
    </source>
</reference>
<evidence type="ECO:0000313" key="6">
    <source>
        <dbReference type="Proteomes" id="UP001058271"/>
    </source>
</evidence>
<dbReference type="SUPFAM" id="SSF52922">
    <property type="entry name" value="TK C-terminal domain-like"/>
    <property type="match status" value="1"/>
</dbReference>
<evidence type="ECO:0000259" key="4">
    <source>
        <dbReference type="SMART" id="SM00861"/>
    </source>
</evidence>
<evidence type="ECO:0000256" key="2">
    <source>
        <dbReference type="ARBA" id="ARBA00023002"/>
    </source>
</evidence>
<feature type="domain" description="Transketolase-like pyrimidine-binding" evidence="4">
    <location>
        <begin position="2"/>
        <end position="177"/>
    </location>
</feature>
<proteinExistence type="predicted"/>
<dbReference type="Proteomes" id="UP001058271">
    <property type="component" value="Chromosome"/>
</dbReference>
<dbReference type="SMART" id="SM00861">
    <property type="entry name" value="Transket_pyr"/>
    <property type="match status" value="1"/>
</dbReference>
<gene>
    <name evidence="5" type="ORF">Drose_14920</name>
</gene>
<dbReference type="Pfam" id="PF02780">
    <property type="entry name" value="Transketolase_C"/>
    <property type="match status" value="1"/>
</dbReference>
<dbReference type="PANTHER" id="PTHR43257">
    <property type="entry name" value="PYRUVATE DEHYDROGENASE E1 COMPONENT BETA SUBUNIT"/>
    <property type="match status" value="1"/>
</dbReference>
<comment type="cofactor">
    <cofactor evidence="1">
        <name>thiamine diphosphate</name>
        <dbReference type="ChEBI" id="CHEBI:58937"/>
    </cofactor>
</comment>
<evidence type="ECO:0000313" key="5">
    <source>
        <dbReference type="EMBL" id="UWZ39413.1"/>
    </source>
</evidence>
<name>A0ABY5ZBC5_9ACTN</name>
<dbReference type="InterPro" id="IPR033248">
    <property type="entry name" value="Transketolase_C"/>
</dbReference>
<dbReference type="Pfam" id="PF02779">
    <property type="entry name" value="Transket_pyr"/>
    <property type="match status" value="1"/>
</dbReference>
<protein>
    <submittedName>
        <fullName evidence="5">Alpha-ketoacid dehydrogenase subunit beta</fullName>
    </submittedName>
</protein>
<dbReference type="InterPro" id="IPR009014">
    <property type="entry name" value="Transketo_C/PFOR_II"/>
</dbReference>
<organism evidence="5 6">
    <name type="scientific">Dactylosporangium roseum</name>
    <dbReference type="NCBI Taxonomy" id="47989"/>
    <lineage>
        <taxon>Bacteria</taxon>
        <taxon>Bacillati</taxon>
        <taxon>Actinomycetota</taxon>
        <taxon>Actinomycetes</taxon>
        <taxon>Micromonosporales</taxon>
        <taxon>Micromonosporaceae</taxon>
        <taxon>Dactylosporangium</taxon>
    </lineage>
</organism>
<keyword evidence="3" id="KW-0786">Thiamine pyrophosphate</keyword>
<keyword evidence="6" id="KW-1185">Reference proteome</keyword>
<keyword evidence="2" id="KW-0560">Oxidoreductase</keyword>
<evidence type="ECO:0000256" key="1">
    <source>
        <dbReference type="ARBA" id="ARBA00001964"/>
    </source>
</evidence>
<dbReference type="EMBL" id="CP073721">
    <property type="protein sequence ID" value="UWZ39413.1"/>
    <property type="molecule type" value="Genomic_DNA"/>
</dbReference>
<dbReference type="RefSeq" id="WP_260728816.1">
    <property type="nucleotide sequence ID" value="NZ_BAAABS010000089.1"/>
</dbReference>
<dbReference type="InterPro" id="IPR005475">
    <property type="entry name" value="Transketolase-like_Pyr-bd"/>
</dbReference>
<sequence length="334" mass="36467">MSRMVSALNSALHGLFRDDDRLFLLGEDVGDPYGGAFGATRGLSSRYPDRVLDMPISEGAIVGMAGGMALCGDPVIVEVMFGDFITLCFDPIVNFISKSVSMYGRHLDMPVVVRCPVGGNRGYGPTHSQSLQKHLLGVPNLDLYELSPVHDVRRQFDLMLGSGNPAVYFEDKVLYTTPAWQDGVVGEPFRFGPLDDTWVEIKADDTRPDRVVIAPGGLVPRVVPAMRAALVEHELTSRLIVPSRLFPIDLTAVLPLVASADGVVIVEDGVAGGGWSAELARLLYERLWTKLRRPIEVVQPSCEVIPAAVEHERHLLVQESTIFSRLTGAHAWVT</sequence>
<dbReference type="Gene3D" id="3.40.50.970">
    <property type="match status" value="1"/>
</dbReference>
<accession>A0ABY5ZBC5</accession>
<dbReference type="Gene3D" id="3.40.50.920">
    <property type="match status" value="1"/>
</dbReference>
<dbReference type="SUPFAM" id="SSF52518">
    <property type="entry name" value="Thiamin diphosphate-binding fold (THDP-binding)"/>
    <property type="match status" value="1"/>
</dbReference>
<evidence type="ECO:0000256" key="3">
    <source>
        <dbReference type="ARBA" id="ARBA00023052"/>
    </source>
</evidence>
<dbReference type="InterPro" id="IPR029061">
    <property type="entry name" value="THDP-binding"/>
</dbReference>